<accession>A0A5J4QNK1</accession>
<sequence length="53" mass="5369">QQKLACTVGRTYHAPVLPQAGSANSRTPGSCCGRGSSIATIGDAELKPSGLVR</sequence>
<feature type="non-terminal residue" evidence="1">
    <location>
        <position position="1"/>
    </location>
</feature>
<organism evidence="1 2">
    <name type="scientific">Streblomastix strix</name>
    <dbReference type="NCBI Taxonomy" id="222440"/>
    <lineage>
        <taxon>Eukaryota</taxon>
        <taxon>Metamonada</taxon>
        <taxon>Preaxostyla</taxon>
        <taxon>Oxymonadida</taxon>
        <taxon>Streblomastigidae</taxon>
        <taxon>Streblomastix</taxon>
    </lineage>
</organism>
<protein>
    <submittedName>
        <fullName evidence="1">Uncharacterized protein</fullName>
    </submittedName>
</protein>
<proteinExistence type="predicted"/>
<dbReference type="Proteomes" id="UP000324800">
    <property type="component" value="Unassembled WGS sequence"/>
</dbReference>
<dbReference type="AlphaFoldDB" id="A0A5J4QNK1"/>
<evidence type="ECO:0000313" key="2">
    <source>
        <dbReference type="Proteomes" id="UP000324800"/>
    </source>
</evidence>
<evidence type="ECO:0000313" key="1">
    <source>
        <dbReference type="EMBL" id="KAA6322588.1"/>
    </source>
</evidence>
<gene>
    <name evidence="1" type="ORF">EZS28_054418</name>
</gene>
<dbReference type="EMBL" id="SNRW01044883">
    <property type="protein sequence ID" value="KAA6322588.1"/>
    <property type="molecule type" value="Genomic_DNA"/>
</dbReference>
<reference evidence="1 2" key="1">
    <citation type="submission" date="2019-03" db="EMBL/GenBank/DDBJ databases">
        <title>Single cell metagenomics reveals metabolic interactions within the superorganism composed of flagellate Streblomastix strix and complex community of Bacteroidetes bacteria on its surface.</title>
        <authorList>
            <person name="Treitli S.C."/>
            <person name="Kolisko M."/>
            <person name="Husnik F."/>
            <person name="Keeling P."/>
            <person name="Hampl V."/>
        </authorList>
    </citation>
    <scope>NUCLEOTIDE SEQUENCE [LARGE SCALE GENOMIC DNA]</scope>
    <source>
        <strain evidence="1">ST1C</strain>
    </source>
</reference>
<name>A0A5J4QNK1_9EUKA</name>
<comment type="caution">
    <text evidence="1">The sequence shown here is derived from an EMBL/GenBank/DDBJ whole genome shotgun (WGS) entry which is preliminary data.</text>
</comment>